<sequence length="518" mass="58002">MAGANLAGATNTGQCGQCLEVNDSSKSNVVTCIRCKGGFHTSCVHLGGIKGTNLPRVNWVCNDCVEIVRGTPTKNRDGIDELKAEMKELKEMVMKGFAEMRGEVKSVVKKSSDEVGVVVEEAVREGVTSAVTSARDKMVTEMKAELRSLPAKIADTKDMKPKQYSEIVSNKPSTMQAVIIKPKHDSFALDTGEITSVLKNVPVISMKTNKEYLTKLILPTEKARNKALEALEGSDTITNTHDIRNEKRLKPKITIPHIPDIIEDSEIVLSILEKNPYITELIDQENEVKLLFTKPGSQNNDTKTAVLAISPQIRTAIKKNDDRVYLHFTRCAAGGNAAEAVRMYAGQYPNRRQPSRPTYLSVERRLREYGSLNARAINRGRPHGEQVLDAEEDILDAIADDPSTSTRRLGARFRVSHASRLTANVYTRFLQDDLPILLEDVPFRTRRQMWFMQDGAPVHFARDTRDFINVMYPDKWIGRGGPIAWPPKSPDLTPLDFYLWGHLKSRVYATQINTRQEL</sequence>
<dbReference type="AlphaFoldDB" id="A0AAE1FXZ8"/>
<dbReference type="Pfam" id="PF16087">
    <property type="entry name" value="DUF4817"/>
    <property type="match status" value="1"/>
</dbReference>
<dbReference type="GO" id="GO:0008270">
    <property type="term" value="F:zinc ion binding"/>
    <property type="evidence" value="ECO:0007669"/>
    <property type="project" value="UniProtKB-KW"/>
</dbReference>
<evidence type="ECO:0000259" key="5">
    <source>
        <dbReference type="PROSITE" id="PS50016"/>
    </source>
</evidence>
<keyword evidence="3" id="KW-0862">Zinc</keyword>
<keyword evidence="2 4" id="KW-0863">Zinc-finger</keyword>
<dbReference type="SMART" id="SM00249">
    <property type="entry name" value="PHD"/>
    <property type="match status" value="1"/>
</dbReference>
<dbReference type="PANTHER" id="PTHR47326:SF1">
    <property type="entry name" value="HTH PSQ-TYPE DOMAIN-CONTAINING PROTEIN"/>
    <property type="match status" value="1"/>
</dbReference>
<dbReference type="CDD" id="cd15489">
    <property type="entry name" value="PHD_SF"/>
    <property type="match status" value="1"/>
</dbReference>
<dbReference type="InterPro" id="IPR019787">
    <property type="entry name" value="Znf_PHD-finger"/>
</dbReference>
<name>A0AAE1FXZ8_PETCI</name>
<dbReference type="SUPFAM" id="SSF57903">
    <property type="entry name" value="FYVE/PHD zinc finger"/>
    <property type="match status" value="1"/>
</dbReference>
<organism evidence="6 7">
    <name type="scientific">Petrolisthes cinctipes</name>
    <name type="common">Flat porcelain crab</name>
    <dbReference type="NCBI Taxonomy" id="88211"/>
    <lineage>
        <taxon>Eukaryota</taxon>
        <taxon>Metazoa</taxon>
        <taxon>Ecdysozoa</taxon>
        <taxon>Arthropoda</taxon>
        <taxon>Crustacea</taxon>
        <taxon>Multicrustacea</taxon>
        <taxon>Malacostraca</taxon>
        <taxon>Eumalacostraca</taxon>
        <taxon>Eucarida</taxon>
        <taxon>Decapoda</taxon>
        <taxon>Pleocyemata</taxon>
        <taxon>Anomura</taxon>
        <taxon>Galatheoidea</taxon>
        <taxon>Porcellanidae</taxon>
        <taxon>Petrolisthes</taxon>
    </lineage>
</organism>
<dbReference type="InterPro" id="IPR036397">
    <property type="entry name" value="RNaseH_sf"/>
</dbReference>
<dbReference type="InterPro" id="IPR011011">
    <property type="entry name" value="Znf_FYVE_PHD"/>
</dbReference>
<dbReference type="PROSITE" id="PS50016">
    <property type="entry name" value="ZF_PHD_2"/>
    <property type="match status" value="1"/>
</dbReference>
<gene>
    <name evidence="6" type="ORF">Pcinc_013137</name>
</gene>
<evidence type="ECO:0000256" key="3">
    <source>
        <dbReference type="ARBA" id="ARBA00022833"/>
    </source>
</evidence>
<evidence type="ECO:0000256" key="1">
    <source>
        <dbReference type="ARBA" id="ARBA00022723"/>
    </source>
</evidence>
<dbReference type="InterPro" id="IPR032135">
    <property type="entry name" value="DUF4817"/>
</dbReference>
<evidence type="ECO:0000313" key="6">
    <source>
        <dbReference type="EMBL" id="KAK3882495.1"/>
    </source>
</evidence>
<dbReference type="PROSITE" id="PS01359">
    <property type="entry name" value="ZF_PHD_1"/>
    <property type="match status" value="1"/>
</dbReference>
<reference evidence="6" key="1">
    <citation type="submission" date="2023-10" db="EMBL/GenBank/DDBJ databases">
        <title>Genome assemblies of two species of porcelain crab, Petrolisthes cinctipes and Petrolisthes manimaculis (Anomura: Porcellanidae).</title>
        <authorList>
            <person name="Angst P."/>
        </authorList>
    </citation>
    <scope>NUCLEOTIDE SEQUENCE</scope>
    <source>
        <strain evidence="6">PB745_01</strain>
        <tissue evidence="6">Gill</tissue>
    </source>
</reference>
<keyword evidence="1" id="KW-0479">Metal-binding</keyword>
<dbReference type="InterPro" id="IPR001965">
    <property type="entry name" value="Znf_PHD"/>
</dbReference>
<evidence type="ECO:0000256" key="2">
    <source>
        <dbReference type="ARBA" id="ARBA00022771"/>
    </source>
</evidence>
<dbReference type="InterPro" id="IPR013083">
    <property type="entry name" value="Znf_RING/FYVE/PHD"/>
</dbReference>
<dbReference type="GO" id="GO:0003676">
    <property type="term" value="F:nucleic acid binding"/>
    <property type="evidence" value="ECO:0007669"/>
    <property type="project" value="InterPro"/>
</dbReference>
<accession>A0AAE1FXZ8</accession>
<dbReference type="Gene3D" id="3.30.40.10">
    <property type="entry name" value="Zinc/RING finger domain, C3HC4 (zinc finger)"/>
    <property type="match status" value="1"/>
</dbReference>
<keyword evidence="7" id="KW-1185">Reference proteome</keyword>
<dbReference type="EMBL" id="JAWQEG010001091">
    <property type="protein sequence ID" value="KAK3882495.1"/>
    <property type="molecule type" value="Genomic_DNA"/>
</dbReference>
<evidence type="ECO:0000256" key="4">
    <source>
        <dbReference type="PROSITE-ProRule" id="PRU00146"/>
    </source>
</evidence>
<protein>
    <recommendedName>
        <fullName evidence="5">PHD-type domain-containing protein</fullName>
    </recommendedName>
</protein>
<dbReference type="PANTHER" id="PTHR47326">
    <property type="entry name" value="TRANSPOSABLE ELEMENT TC3 TRANSPOSASE-LIKE PROTEIN"/>
    <property type="match status" value="1"/>
</dbReference>
<feature type="domain" description="PHD-type" evidence="5">
    <location>
        <begin position="12"/>
        <end position="67"/>
    </location>
</feature>
<dbReference type="InterPro" id="IPR019786">
    <property type="entry name" value="Zinc_finger_PHD-type_CS"/>
</dbReference>
<comment type="caution">
    <text evidence="6">The sequence shown here is derived from an EMBL/GenBank/DDBJ whole genome shotgun (WGS) entry which is preliminary data.</text>
</comment>
<proteinExistence type="predicted"/>
<evidence type="ECO:0000313" key="7">
    <source>
        <dbReference type="Proteomes" id="UP001286313"/>
    </source>
</evidence>
<dbReference type="Gene3D" id="3.30.420.10">
    <property type="entry name" value="Ribonuclease H-like superfamily/Ribonuclease H"/>
    <property type="match status" value="1"/>
</dbReference>
<dbReference type="Proteomes" id="UP001286313">
    <property type="component" value="Unassembled WGS sequence"/>
</dbReference>